<feature type="domain" description="Protein kinase" evidence="1">
    <location>
        <begin position="54"/>
        <end position="359"/>
    </location>
</feature>
<dbReference type="Pfam" id="PF13424">
    <property type="entry name" value="TPR_12"/>
    <property type="match status" value="4"/>
</dbReference>
<dbReference type="PANTHER" id="PTHR46082:SF6">
    <property type="entry name" value="AAA+ ATPASE DOMAIN-CONTAINING PROTEIN-RELATED"/>
    <property type="match status" value="1"/>
</dbReference>
<accession>A0A4Q4MB72</accession>
<dbReference type="SMART" id="SM00220">
    <property type="entry name" value="S_TKc"/>
    <property type="match status" value="1"/>
</dbReference>
<name>A0A4Q4MB72_9PLEO</name>
<dbReference type="Gene3D" id="1.10.510.10">
    <property type="entry name" value="Transferase(Phosphotransferase) domain 1"/>
    <property type="match status" value="1"/>
</dbReference>
<dbReference type="InterPro" id="IPR019734">
    <property type="entry name" value="TPR_rpt"/>
</dbReference>
<dbReference type="PANTHER" id="PTHR46082">
    <property type="entry name" value="ATP/GTP-BINDING PROTEIN-RELATED"/>
    <property type="match status" value="1"/>
</dbReference>
<dbReference type="AlphaFoldDB" id="A0A4Q4MB72"/>
<proteinExistence type="predicted"/>
<evidence type="ECO:0000313" key="2">
    <source>
        <dbReference type="EMBL" id="RYN47143.1"/>
    </source>
</evidence>
<dbReference type="InterPro" id="IPR008271">
    <property type="entry name" value="Ser/Thr_kinase_AS"/>
</dbReference>
<gene>
    <name evidence="2" type="ORF">AA0114_g7931</name>
</gene>
<dbReference type="PROSITE" id="PS00108">
    <property type="entry name" value="PROTEIN_KINASE_ST"/>
    <property type="match status" value="1"/>
</dbReference>
<dbReference type="PROSITE" id="PS50011">
    <property type="entry name" value="PROTEIN_KINASE_DOM"/>
    <property type="match status" value="1"/>
</dbReference>
<organism evidence="2 3">
    <name type="scientific">Alternaria tenuissima</name>
    <dbReference type="NCBI Taxonomy" id="119927"/>
    <lineage>
        <taxon>Eukaryota</taxon>
        <taxon>Fungi</taxon>
        <taxon>Dikarya</taxon>
        <taxon>Ascomycota</taxon>
        <taxon>Pezizomycotina</taxon>
        <taxon>Dothideomycetes</taxon>
        <taxon>Pleosporomycetidae</taxon>
        <taxon>Pleosporales</taxon>
        <taxon>Pleosporineae</taxon>
        <taxon>Pleosporaceae</taxon>
        <taxon>Alternaria</taxon>
        <taxon>Alternaria sect. Alternaria</taxon>
        <taxon>Alternaria alternata complex</taxon>
    </lineage>
</organism>
<dbReference type="SUPFAM" id="SSF48452">
    <property type="entry name" value="TPR-like"/>
    <property type="match status" value="4"/>
</dbReference>
<evidence type="ECO:0000313" key="3">
    <source>
        <dbReference type="Proteomes" id="UP000292402"/>
    </source>
</evidence>
<dbReference type="InterPro" id="IPR053137">
    <property type="entry name" value="NLR-like"/>
</dbReference>
<dbReference type="InterPro" id="IPR000719">
    <property type="entry name" value="Prot_kinase_dom"/>
</dbReference>
<dbReference type="EMBL" id="PDXA01000027">
    <property type="protein sequence ID" value="RYN47143.1"/>
    <property type="molecule type" value="Genomic_DNA"/>
</dbReference>
<comment type="caution">
    <text evidence="2">The sequence shown here is derived from an EMBL/GenBank/DDBJ whole genome shotgun (WGS) entry which is preliminary data.</text>
</comment>
<sequence>MSVQSGLWASSSLYSRFGGHSSTCLTLPNSKYTLIAFLGAAQILSVDLLPITWNSALNDVGVGGTATLRERLISQNLSFLFKRVHPRHFQDYEARVAEDIAYRTLVAELETARNYEVVKSEFLAHLEGVSWDVEPNGEVWPVLVYEKAKYGSVRTAVESPHVLAPITLDLVTRLQICTHIAKGLATFHRNAIIHGDMKPDNVILFERPTGGLLAKITDFGFATSALSISGGDDPLHKGELHVRDDIVLTTPSYWSSATRHGEGYTFEAAVLEEVYSFGMTCFWILFYHLTTFPSDAEVEHAKSVGSMSELCLKLARDPELGATDDQIKTLEHLFVITLTHSKEDRATTLAIVDLLEPDVTPSNTIALRNFDVAPLPEGSTMRFIEFHLIAALTQLLAVDYRVRSYIRQSMERIVKEETRPEVLQRTHFELACCYHLGFGGLHDPEERDFHLMKADANLSEIEDELRKAMEIKGIVYFGGQFRTSLESGLVPPLDIVQSFRDVPSTSDLPELMKQEVESMERSLGPTSTHIIHMKANLANLLWEHREIQPARTMLRKCLESVDLNPKDVDPWDRVFLAGQVAEAEHRVGNWQEAEKLCHKALENAVQLGDEMTGEIIVLKNQLGLVFADLGRWDEASVIQREIVEYQREYLGANHPITLQMISSLVQTLIELGEYEEAEQHIQQISELRHSVWGPDSQDTLLSLMDEARFLEVQGRIEEAEALERQALSRCRRSLEEDHPYTLDCMMNLANSLINRDQTREAIELAEQCVAAYERVRGERHPDTLRSKTSLALVYNECGRYKDARALDRQVYDQLVHVLGHTHPFTLETMHNLATSHWKLGNPELAEELLLPTVNRRSLLLGEEHRETLQSKNMLAVVYAELDKLPDAIKIAEDILASSRKVLGSSHRETLITATNLASYYYDADDISRAIALEEQTLAEAKACLDPDDSIILTVMQNLASSYMDRSIKRSDEALAMAKEAVAMRMKPDCEDPEGLSNAQSILAQVYDRLEEYDESMKLHKLVLVTRLEIFSEDHPDTVATLEAIHELESKISMSGDTVR</sequence>
<dbReference type="SMART" id="SM00028">
    <property type="entry name" value="TPR"/>
    <property type="match status" value="7"/>
</dbReference>
<dbReference type="Gene3D" id="1.25.40.10">
    <property type="entry name" value="Tetratricopeptide repeat domain"/>
    <property type="match status" value="4"/>
</dbReference>
<dbReference type="Proteomes" id="UP000292402">
    <property type="component" value="Unassembled WGS sequence"/>
</dbReference>
<dbReference type="SUPFAM" id="SSF56112">
    <property type="entry name" value="Protein kinase-like (PK-like)"/>
    <property type="match status" value="1"/>
</dbReference>
<protein>
    <recommendedName>
        <fullName evidence="1">Protein kinase domain-containing protein</fullName>
    </recommendedName>
</protein>
<dbReference type="Pfam" id="PF00069">
    <property type="entry name" value="Pkinase"/>
    <property type="match status" value="1"/>
</dbReference>
<evidence type="ECO:0000259" key="1">
    <source>
        <dbReference type="PROSITE" id="PS50011"/>
    </source>
</evidence>
<reference evidence="3" key="1">
    <citation type="journal article" date="2019" name="bioRxiv">
        <title>Genomics, evolutionary history and diagnostics of the Alternaria alternata species group including apple and Asian pear pathotypes.</title>
        <authorList>
            <person name="Armitage A.D."/>
            <person name="Cockerton H.M."/>
            <person name="Sreenivasaprasad S."/>
            <person name="Woodhall J.W."/>
            <person name="Lane C.R."/>
            <person name="Harrison R.J."/>
            <person name="Clarkson J.P."/>
        </authorList>
    </citation>
    <scope>NUCLEOTIDE SEQUENCE [LARGE SCALE GENOMIC DNA]</scope>
    <source>
        <strain evidence="3">FERA 1082</strain>
    </source>
</reference>
<dbReference type="InterPro" id="IPR011009">
    <property type="entry name" value="Kinase-like_dom_sf"/>
</dbReference>
<dbReference type="GO" id="GO:0005524">
    <property type="term" value="F:ATP binding"/>
    <property type="evidence" value="ECO:0007669"/>
    <property type="project" value="InterPro"/>
</dbReference>
<dbReference type="GO" id="GO:0004672">
    <property type="term" value="F:protein kinase activity"/>
    <property type="evidence" value="ECO:0007669"/>
    <property type="project" value="InterPro"/>
</dbReference>
<dbReference type="Pfam" id="PF13374">
    <property type="entry name" value="TPR_10"/>
    <property type="match status" value="1"/>
</dbReference>
<dbReference type="InterPro" id="IPR011990">
    <property type="entry name" value="TPR-like_helical_dom_sf"/>
</dbReference>